<organism evidence="8 9">
    <name type="scientific">Allobacillus salarius</name>
    <dbReference type="NCBI Taxonomy" id="1955272"/>
    <lineage>
        <taxon>Bacteria</taxon>
        <taxon>Bacillati</taxon>
        <taxon>Bacillota</taxon>
        <taxon>Bacilli</taxon>
        <taxon>Bacillales</taxon>
        <taxon>Bacillaceae</taxon>
        <taxon>Allobacillus</taxon>
    </lineage>
</organism>
<evidence type="ECO:0000256" key="6">
    <source>
        <dbReference type="SAM" id="Phobius"/>
    </source>
</evidence>
<feature type="transmembrane region" description="Helical" evidence="6">
    <location>
        <begin position="12"/>
        <end position="30"/>
    </location>
</feature>
<dbReference type="GO" id="GO:0030313">
    <property type="term" value="C:cell envelope"/>
    <property type="evidence" value="ECO:0007669"/>
    <property type="project" value="UniProtKB-SubCell"/>
</dbReference>
<keyword evidence="2" id="KW-0201">Cytochrome c-type biogenesis</keyword>
<dbReference type="GO" id="GO:0016209">
    <property type="term" value="F:antioxidant activity"/>
    <property type="evidence" value="ECO:0007669"/>
    <property type="project" value="InterPro"/>
</dbReference>
<gene>
    <name evidence="8" type="primary">resA</name>
    <name evidence="8" type="ORF">FPQ13_00585</name>
</gene>
<dbReference type="InterPro" id="IPR000866">
    <property type="entry name" value="AhpC/TSA"/>
</dbReference>
<comment type="subcellular location">
    <subcellularLocation>
        <location evidence="1">Cell envelope</location>
    </subcellularLocation>
</comment>
<dbReference type="GO" id="GO:0017004">
    <property type="term" value="P:cytochrome complex assembly"/>
    <property type="evidence" value="ECO:0007669"/>
    <property type="project" value="UniProtKB-KW"/>
</dbReference>
<dbReference type="SUPFAM" id="SSF52833">
    <property type="entry name" value="Thioredoxin-like"/>
    <property type="match status" value="1"/>
</dbReference>
<evidence type="ECO:0000256" key="1">
    <source>
        <dbReference type="ARBA" id="ARBA00004196"/>
    </source>
</evidence>
<protein>
    <submittedName>
        <fullName evidence="8">Thiol-disulfide oxidoreductase ResA</fullName>
    </submittedName>
</protein>
<keyword evidence="5" id="KW-0676">Redox-active center</keyword>
<evidence type="ECO:0000259" key="7">
    <source>
        <dbReference type="PROSITE" id="PS51352"/>
    </source>
</evidence>
<keyword evidence="4" id="KW-1015">Disulfide bond</keyword>
<dbReference type="GO" id="GO:0016491">
    <property type="term" value="F:oxidoreductase activity"/>
    <property type="evidence" value="ECO:0007669"/>
    <property type="project" value="InterPro"/>
</dbReference>
<keyword evidence="6" id="KW-0812">Transmembrane</keyword>
<dbReference type="InterPro" id="IPR017937">
    <property type="entry name" value="Thioredoxin_CS"/>
</dbReference>
<dbReference type="Gene3D" id="3.40.30.10">
    <property type="entry name" value="Glutaredoxin"/>
    <property type="match status" value="1"/>
</dbReference>
<evidence type="ECO:0000256" key="3">
    <source>
        <dbReference type="ARBA" id="ARBA00022968"/>
    </source>
</evidence>
<dbReference type="PANTHER" id="PTHR42852:SF6">
    <property type="entry name" value="THIOL:DISULFIDE INTERCHANGE PROTEIN DSBE"/>
    <property type="match status" value="1"/>
</dbReference>
<keyword evidence="3" id="KW-0735">Signal-anchor</keyword>
<evidence type="ECO:0000256" key="4">
    <source>
        <dbReference type="ARBA" id="ARBA00023157"/>
    </source>
</evidence>
<dbReference type="RefSeq" id="WP_144087358.1">
    <property type="nucleotide sequence ID" value="NZ_VMHE01000001.1"/>
</dbReference>
<keyword evidence="6" id="KW-1133">Transmembrane helix</keyword>
<dbReference type="InterPro" id="IPR036249">
    <property type="entry name" value="Thioredoxin-like_sf"/>
</dbReference>
<dbReference type="PROSITE" id="PS51352">
    <property type="entry name" value="THIOREDOXIN_2"/>
    <property type="match status" value="1"/>
</dbReference>
<name>A0A556PT93_9BACI</name>
<sequence>MHKKKKRLIIRTVILSILVLTLIGVLYVNFSNERPVVAEGDEAPNFKLKRLDAEGETIELKDLEGKGVMLNFWATYCEPCKEEMPYMDELYQEYKDKGIEIVAISVDSNEFVINNFYNKLGLSFPSVHDKNGAVMEAYDIVPLPTSFFVNPDGTIERVVKGALTLERLEGYLQEILPTS</sequence>
<evidence type="ECO:0000256" key="5">
    <source>
        <dbReference type="ARBA" id="ARBA00023284"/>
    </source>
</evidence>
<dbReference type="AlphaFoldDB" id="A0A556PT93"/>
<proteinExistence type="predicted"/>
<reference evidence="8 9" key="1">
    <citation type="submission" date="2019-07" db="EMBL/GenBank/DDBJ databases">
        <title>Allobacillus sp. nov. SKP isolated from shrimp paste of Euphausiacea.</title>
        <authorList>
            <person name="Kanchanasin P."/>
            <person name="Tanasupawat S."/>
            <person name="Shi W."/>
            <person name="Wu L."/>
            <person name="Ma J."/>
        </authorList>
    </citation>
    <scope>NUCLEOTIDE SEQUENCE [LARGE SCALE GENOMIC DNA]</scope>
    <source>
        <strain evidence="8 9">SKP4-8</strain>
    </source>
</reference>
<feature type="domain" description="Thioredoxin" evidence="7">
    <location>
        <begin position="37"/>
        <end position="177"/>
    </location>
</feature>
<dbReference type="InterPro" id="IPR050553">
    <property type="entry name" value="Thioredoxin_ResA/DsbE_sf"/>
</dbReference>
<keyword evidence="6" id="KW-0472">Membrane</keyword>
<keyword evidence="9" id="KW-1185">Reference proteome</keyword>
<dbReference type="EMBL" id="VMHE01000001">
    <property type="protein sequence ID" value="TSJ67599.1"/>
    <property type="molecule type" value="Genomic_DNA"/>
</dbReference>
<dbReference type="CDD" id="cd02966">
    <property type="entry name" value="TlpA_like_family"/>
    <property type="match status" value="1"/>
</dbReference>
<accession>A0A556PT93</accession>
<dbReference type="OrthoDB" id="25753at2"/>
<dbReference type="NCBIfam" id="NF002854">
    <property type="entry name" value="PRK03147.1"/>
    <property type="match status" value="1"/>
</dbReference>
<dbReference type="Pfam" id="PF00578">
    <property type="entry name" value="AhpC-TSA"/>
    <property type="match status" value="1"/>
</dbReference>
<evidence type="ECO:0000256" key="2">
    <source>
        <dbReference type="ARBA" id="ARBA00022748"/>
    </source>
</evidence>
<dbReference type="PROSITE" id="PS00194">
    <property type="entry name" value="THIOREDOXIN_1"/>
    <property type="match status" value="1"/>
</dbReference>
<dbReference type="InterPro" id="IPR013766">
    <property type="entry name" value="Thioredoxin_domain"/>
</dbReference>
<dbReference type="Proteomes" id="UP000316425">
    <property type="component" value="Unassembled WGS sequence"/>
</dbReference>
<evidence type="ECO:0000313" key="8">
    <source>
        <dbReference type="EMBL" id="TSJ67599.1"/>
    </source>
</evidence>
<dbReference type="PANTHER" id="PTHR42852">
    <property type="entry name" value="THIOL:DISULFIDE INTERCHANGE PROTEIN DSBE"/>
    <property type="match status" value="1"/>
</dbReference>
<comment type="caution">
    <text evidence="8">The sequence shown here is derived from an EMBL/GenBank/DDBJ whole genome shotgun (WGS) entry which is preliminary data.</text>
</comment>
<evidence type="ECO:0000313" key="9">
    <source>
        <dbReference type="Proteomes" id="UP000316425"/>
    </source>
</evidence>